<sequence>MGRKKNQLGTQIHQLKKSNDKIFSALASTASRLDAVERVQADADMRVRNLEIKMKSMSGAKNKDIAVEYDLSEGRVSQIINQ</sequence>
<comment type="caution">
    <text evidence="1">The sequence shown here is derived from an EMBL/GenBank/DDBJ whole genome shotgun (WGS) entry which is preliminary data.</text>
</comment>
<organism evidence="1 2">
    <name type="scientific">Enterobacter cloacae</name>
    <dbReference type="NCBI Taxonomy" id="550"/>
    <lineage>
        <taxon>Bacteria</taxon>
        <taxon>Pseudomonadati</taxon>
        <taxon>Pseudomonadota</taxon>
        <taxon>Gammaproteobacteria</taxon>
        <taxon>Enterobacterales</taxon>
        <taxon>Enterobacteriaceae</taxon>
        <taxon>Enterobacter</taxon>
        <taxon>Enterobacter cloacae complex</taxon>
    </lineage>
</organism>
<protein>
    <submittedName>
        <fullName evidence="1">Uncharacterized protein</fullName>
    </submittedName>
</protein>
<name>A0A443UDS1_ENTCL</name>
<accession>A0A443UDS1</accession>
<evidence type="ECO:0000313" key="1">
    <source>
        <dbReference type="EMBL" id="RXW25990.1"/>
    </source>
</evidence>
<dbReference type="AlphaFoldDB" id="A0A443UDS1"/>
<dbReference type="EMBL" id="QJSL01000068">
    <property type="protein sequence ID" value="RXW25990.1"/>
    <property type="molecule type" value="Genomic_DNA"/>
</dbReference>
<gene>
    <name evidence="1" type="ORF">DM877_26815</name>
</gene>
<dbReference type="Proteomes" id="UP000290875">
    <property type="component" value="Unassembled WGS sequence"/>
</dbReference>
<dbReference type="RefSeq" id="WP_023063530.1">
    <property type="nucleotide sequence ID" value="NZ_JBEHAX010000059.1"/>
</dbReference>
<evidence type="ECO:0000313" key="2">
    <source>
        <dbReference type="Proteomes" id="UP000290875"/>
    </source>
</evidence>
<proteinExistence type="predicted"/>
<reference evidence="1 2" key="1">
    <citation type="submission" date="2018-06" db="EMBL/GenBank/DDBJ databases">
        <title>Carbapenemase-producing Enterobacteriaceae present in wastewater treatment plant effluent and nearby surface waters in the US.</title>
        <authorList>
            <person name="Mathys D.A."/>
            <person name="Mollenkopf D.F."/>
            <person name="Feicht S.M."/>
            <person name="Adams R.J."/>
            <person name="Albers A.L."/>
            <person name="Grooters S.V."/>
            <person name="Stuever D.M."/>
            <person name="Daniels J.B."/>
            <person name="Wittum T.E."/>
        </authorList>
    </citation>
    <scope>NUCLEOTIDE SEQUENCE [LARGE SCALE GENOMIC DNA]</scope>
    <source>
        <strain evidence="1 2">GEO_4_Eff_A</strain>
    </source>
</reference>